<evidence type="ECO:0000256" key="4">
    <source>
        <dbReference type="ARBA" id="ARBA00022692"/>
    </source>
</evidence>
<reference evidence="9" key="1">
    <citation type="submission" date="2021-01" db="EMBL/GenBank/DDBJ databases">
        <title>Fulvivirga kasyanovii gen. nov., sp nov., a novel member of the phylum Bacteroidetes isolated from seawater in a mussel farm.</title>
        <authorList>
            <person name="Zhao L.-H."/>
            <person name="Wang Z.-J."/>
        </authorList>
    </citation>
    <scope>NUCLEOTIDE SEQUENCE</scope>
    <source>
        <strain evidence="9">2943</strain>
    </source>
</reference>
<dbReference type="GO" id="GO:0009279">
    <property type="term" value="C:cell outer membrane"/>
    <property type="evidence" value="ECO:0007669"/>
    <property type="project" value="UniProtKB-SubCell"/>
</dbReference>
<dbReference type="Gene3D" id="2.60.40.1120">
    <property type="entry name" value="Carboxypeptidase-like, regulatory domain"/>
    <property type="match status" value="1"/>
</dbReference>
<keyword evidence="6 7" id="KW-0998">Cell outer membrane</keyword>
<evidence type="ECO:0000313" key="9">
    <source>
        <dbReference type="EMBL" id="MBL3655884.1"/>
    </source>
</evidence>
<evidence type="ECO:0000313" key="10">
    <source>
        <dbReference type="Proteomes" id="UP000659388"/>
    </source>
</evidence>
<dbReference type="Gene3D" id="2.40.170.20">
    <property type="entry name" value="TonB-dependent receptor, beta-barrel domain"/>
    <property type="match status" value="1"/>
</dbReference>
<dbReference type="SUPFAM" id="SSF49464">
    <property type="entry name" value="Carboxypeptidase regulatory domain-like"/>
    <property type="match status" value="1"/>
</dbReference>
<evidence type="ECO:0000256" key="6">
    <source>
        <dbReference type="ARBA" id="ARBA00023237"/>
    </source>
</evidence>
<dbReference type="FunFam" id="2.170.130.10:FF:000003">
    <property type="entry name" value="SusC/RagA family TonB-linked outer membrane protein"/>
    <property type="match status" value="1"/>
</dbReference>
<dbReference type="Gene3D" id="2.170.130.10">
    <property type="entry name" value="TonB-dependent receptor, plug domain"/>
    <property type="match status" value="1"/>
</dbReference>
<dbReference type="NCBIfam" id="TIGR04056">
    <property type="entry name" value="OMP_RagA_SusC"/>
    <property type="match status" value="1"/>
</dbReference>
<keyword evidence="10" id="KW-1185">Reference proteome</keyword>
<dbReference type="AlphaFoldDB" id="A0A937JYP6"/>
<dbReference type="RefSeq" id="WP_202243559.1">
    <property type="nucleotide sequence ID" value="NZ_JAESIY010000003.1"/>
</dbReference>
<dbReference type="InterPro" id="IPR036942">
    <property type="entry name" value="Beta-barrel_TonB_sf"/>
</dbReference>
<feature type="domain" description="TonB-dependent receptor plug" evidence="8">
    <location>
        <begin position="142"/>
        <end position="247"/>
    </location>
</feature>
<keyword evidence="3 7" id="KW-1134">Transmembrane beta strand</keyword>
<dbReference type="PROSITE" id="PS52016">
    <property type="entry name" value="TONB_DEPENDENT_REC_3"/>
    <property type="match status" value="1"/>
</dbReference>
<dbReference type="NCBIfam" id="TIGR04057">
    <property type="entry name" value="SusC_RagA_signa"/>
    <property type="match status" value="1"/>
</dbReference>
<keyword evidence="2 7" id="KW-0813">Transport</keyword>
<dbReference type="InterPro" id="IPR008969">
    <property type="entry name" value="CarboxyPept-like_regulatory"/>
</dbReference>
<evidence type="ECO:0000256" key="7">
    <source>
        <dbReference type="PROSITE-ProRule" id="PRU01360"/>
    </source>
</evidence>
<comment type="caution">
    <text evidence="9">The sequence shown here is derived from an EMBL/GenBank/DDBJ whole genome shotgun (WGS) entry which is preliminary data.</text>
</comment>
<dbReference type="InterPro" id="IPR012910">
    <property type="entry name" value="Plug_dom"/>
</dbReference>
<dbReference type="Proteomes" id="UP000659388">
    <property type="component" value="Unassembled WGS sequence"/>
</dbReference>
<keyword evidence="4 7" id="KW-0812">Transmembrane</keyword>
<proteinExistence type="inferred from homology"/>
<dbReference type="EMBL" id="JAESIY010000003">
    <property type="protein sequence ID" value="MBL3655884.1"/>
    <property type="molecule type" value="Genomic_DNA"/>
</dbReference>
<accession>A0A937JYP6</accession>
<evidence type="ECO:0000259" key="8">
    <source>
        <dbReference type="Pfam" id="PF07715"/>
    </source>
</evidence>
<gene>
    <name evidence="9" type="ORF">JL102_07065</name>
</gene>
<dbReference type="InterPro" id="IPR023996">
    <property type="entry name" value="TonB-dep_OMP_SusC/RagA"/>
</dbReference>
<evidence type="ECO:0000256" key="1">
    <source>
        <dbReference type="ARBA" id="ARBA00004571"/>
    </source>
</evidence>
<organism evidence="9 10">
    <name type="scientific">Fulvivirga sediminis</name>
    <dbReference type="NCBI Taxonomy" id="2803949"/>
    <lineage>
        <taxon>Bacteria</taxon>
        <taxon>Pseudomonadati</taxon>
        <taxon>Bacteroidota</taxon>
        <taxon>Cytophagia</taxon>
        <taxon>Cytophagales</taxon>
        <taxon>Fulvivirgaceae</taxon>
        <taxon>Fulvivirga</taxon>
    </lineage>
</organism>
<sequence length="1029" mass="113769">MKHDYSNQLNSLNVLSLTKTALKATLKAEKLIMQFLLMVLLVVFNQAQAQSPISGTVLEETTGDPLPGVTVMLKGTSTGTITDGTGRFALEASPDDILVFSFVGFTRREISVGNQTDFSVTLEEDITELLEIVVVGYGEQKKENLTGAVASIEAKTIVTRPVGQVSTALQGVSPGVTVTQSSGQPGADQGTIRIRGIGTFNDNAPLVLVDGVQYDINDIDPNDIESVSVLKDAAASSIYGVRAANGVILITTRRGEKGAPKISYNNYFGWQRPTKLPDYVGAQKYMELINLRNNNSGGSDFYSQAQINAYNDPNRNVYENPDVNWFEEVLSGSGFQQSHSLGIAGGAENIKYRFSTNYFDQKGLVENMDFDRITVRLNTDINLTDKLKFNADISAKISDRSEPQGQEGSAWYQFGQAAITNPLSPIKNSDGEWVLVRGQHNALRLQEEGGLYEYKENLYMGNFRADYEIIEGLTVSGLASINNSSQYNSQHNKKLWYGTSSYGMNEVYKTSVDFWFTNIQGLLNYKKTFGEHSIQVLGGISRLTRRTDNLVGYRRNIPSTDLEQLNAGEAEGQSATGTAYRYALQSYFGRINYSYKDRYLLEANIRRDGSSRFADGQKWGTFPSFSAGWLISREAFMKDVTFIDELKLRGSWGKLGNDNTLDGSGSLDYYPYQSTIALSSYPFGGSLTQTASLSNYPNQFLTWETTQMTDFGIDLVVLNGKIDATFDYYVKTTDDILLQLPLTNSLGFTEPFQNAGSIRNEGWEFAVNYHGTVGSDFTYTVGGNIADVKNEVTDMRGTDYLATDGNGIVTSYQVGDPIGAYYGYISDGIFQSQAEVDAHASQPGGTIGAGDLIYRDVEEDGVINSEDRVYLGSNIPRYTYGINLGAEYKNFSFSAFLQGVAKVDINTMPILEAPVNSDGNFRGIHEDSWTPENTGAEYPRLVTSDQNYQSSSYWVKSGAYLRLKNVRLNYRLPSTWLERVNISHVSLFVSGQNLLTFTGLEDGIDPEAPNDTRYYPQVKVYTFGVNVNF</sequence>
<keyword evidence="9" id="KW-0675">Receptor</keyword>
<evidence type="ECO:0000256" key="3">
    <source>
        <dbReference type="ARBA" id="ARBA00022452"/>
    </source>
</evidence>
<dbReference type="Pfam" id="PF13715">
    <property type="entry name" value="CarbopepD_reg_2"/>
    <property type="match status" value="1"/>
</dbReference>
<dbReference type="SUPFAM" id="SSF56935">
    <property type="entry name" value="Porins"/>
    <property type="match status" value="1"/>
</dbReference>
<name>A0A937JYP6_9BACT</name>
<evidence type="ECO:0000256" key="5">
    <source>
        <dbReference type="ARBA" id="ARBA00023136"/>
    </source>
</evidence>
<protein>
    <submittedName>
        <fullName evidence="9">TonB-dependent receptor</fullName>
    </submittedName>
</protein>
<evidence type="ECO:0000256" key="2">
    <source>
        <dbReference type="ARBA" id="ARBA00022448"/>
    </source>
</evidence>
<dbReference type="InterPro" id="IPR023997">
    <property type="entry name" value="TonB-dep_OMP_SusC/RagA_CS"/>
</dbReference>
<dbReference type="InterPro" id="IPR037066">
    <property type="entry name" value="Plug_dom_sf"/>
</dbReference>
<dbReference type="InterPro" id="IPR039426">
    <property type="entry name" value="TonB-dep_rcpt-like"/>
</dbReference>
<keyword evidence="5 7" id="KW-0472">Membrane</keyword>
<comment type="similarity">
    <text evidence="7">Belongs to the TonB-dependent receptor family.</text>
</comment>
<dbReference type="Pfam" id="PF07715">
    <property type="entry name" value="Plug"/>
    <property type="match status" value="1"/>
</dbReference>
<comment type="subcellular location">
    <subcellularLocation>
        <location evidence="1 7">Cell outer membrane</location>
        <topology evidence="1 7">Multi-pass membrane protein</topology>
    </subcellularLocation>
</comment>